<comment type="subcellular location">
    <subcellularLocation>
        <location evidence="1">Membrane</location>
        <topology evidence="1">Multi-pass membrane protein</topology>
    </subcellularLocation>
</comment>
<dbReference type="PANTHER" id="PTHR24243">
    <property type="entry name" value="G-PROTEIN COUPLED RECEPTOR"/>
    <property type="match status" value="1"/>
</dbReference>
<keyword evidence="2 8" id="KW-0812">Transmembrane</keyword>
<evidence type="ECO:0000256" key="1">
    <source>
        <dbReference type="ARBA" id="ARBA00004141"/>
    </source>
</evidence>
<proteinExistence type="inferred from homology"/>
<evidence type="ECO:0000256" key="5">
    <source>
        <dbReference type="ARBA" id="ARBA00023136"/>
    </source>
</evidence>
<feature type="transmembrane region" description="Helical" evidence="9">
    <location>
        <begin position="254"/>
        <end position="284"/>
    </location>
</feature>
<organism evidence="11 12">
    <name type="scientific">Exaiptasia diaphana</name>
    <name type="common">Tropical sea anemone</name>
    <name type="synonym">Aiptasia pulchella</name>
    <dbReference type="NCBI Taxonomy" id="2652724"/>
    <lineage>
        <taxon>Eukaryota</taxon>
        <taxon>Metazoa</taxon>
        <taxon>Cnidaria</taxon>
        <taxon>Anthozoa</taxon>
        <taxon>Hexacorallia</taxon>
        <taxon>Actiniaria</taxon>
        <taxon>Aiptasiidae</taxon>
        <taxon>Exaiptasia</taxon>
    </lineage>
</organism>
<dbReference type="AlphaFoldDB" id="A0A913XF82"/>
<dbReference type="CDD" id="cd00637">
    <property type="entry name" value="7tm_classA_rhodopsin-like"/>
    <property type="match status" value="1"/>
</dbReference>
<dbReference type="SUPFAM" id="SSF81321">
    <property type="entry name" value="Family A G protein-coupled receptor-like"/>
    <property type="match status" value="1"/>
</dbReference>
<feature type="transmembrane region" description="Helical" evidence="9">
    <location>
        <begin position="110"/>
        <end position="131"/>
    </location>
</feature>
<dbReference type="PROSITE" id="PS00237">
    <property type="entry name" value="G_PROTEIN_RECEP_F1_1"/>
    <property type="match status" value="1"/>
</dbReference>
<evidence type="ECO:0000256" key="8">
    <source>
        <dbReference type="RuleBase" id="RU000688"/>
    </source>
</evidence>
<feature type="transmembrane region" description="Helical" evidence="9">
    <location>
        <begin position="29"/>
        <end position="54"/>
    </location>
</feature>
<keyword evidence="12" id="KW-1185">Reference proteome</keyword>
<evidence type="ECO:0000256" key="7">
    <source>
        <dbReference type="ARBA" id="ARBA00023224"/>
    </source>
</evidence>
<dbReference type="GeneID" id="110241923"/>
<comment type="similarity">
    <text evidence="8">Belongs to the G-protein coupled receptor 1 family.</text>
</comment>
<dbReference type="Gene3D" id="1.20.1070.10">
    <property type="entry name" value="Rhodopsin 7-helix transmembrane proteins"/>
    <property type="match status" value="1"/>
</dbReference>
<dbReference type="OMA" id="YESCARI"/>
<feature type="transmembrane region" description="Helical" evidence="9">
    <location>
        <begin position="66"/>
        <end position="86"/>
    </location>
</feature>
<dbReference type="PRINTS" id="PR00237">
    <property type="entry name" value="GPCRRHODOPSN"/>
</dbReference>
<keyword evidence="6 8" id="KW-0675">Receptor</keyword>
<dbReference type="InterPro" id="IPR000276">
    <property type="entry name" value="GPCR_Rhodpsn"/>
</dbReference>
<keyword evidence="3 9" id="KW-1133">Transmembrane helix</keyword>
<keyword evidence="4 8" id="KW-0297">G-protein coupled receptor</keyword>
<evidence type="ECO:0000256" key="6">
    <source>
        <dbReference type="ARBA" id="ARBA00023170"/>
    </source>
</evidence>
<evidence type="ECO:0000256" key="4">
    <source>
        <dbReference type="ARBA" id="ARBA00023040"/>
    </source>
</evidence>
<feature type="transmembrane region" description="Helical" evidence="9">
    <location>
        <begin position="152"/>
        <end position="171"/>
    </location>
</feature>
<feature type="transmembrane region" description="Helical" evidence="9">
    <location>
        <begin position="296"/>
        <end position="316"/>
    </location>
</feature>
<dbReference type="SMART" id="SM01381">
    <property type="entry name" value="7TM_GPCR_Srsx"/>
    <property type="match status" value="1"/>
</dbReference>
<evidence type="ECO:0000313" key="12">
    <source>
        <dbReference type="Proteomes" id="UP000887567"/>
    </source>
</evidence>
<dbReference type="KEGG" id="epa:110241923"/>
<dbReference type="GO" id="GO:0016020">
    <property type="term" value="C:membrane"/>
    <property type="evidence" value="ECO:0007669"/>
    <property type="project" value="UniProtKB-SubCell"/>
</dbReference>
<feature type="transmembrane region" description="Helical" evidence="9">
    <location>
        <begin position="201"/>
        <end position="228"/>
    </location>
</feature>
<dbReference type="PROSITE" id="PS50262">
    <property type="entry name" value="G_PROTEIN_RECEP_F1_2"/>
    <property type="match status" value="1"/>
</dbReference>
<dbReference type="GO" id="GO:0004930">
    <property type="term" value="F:G protein-coupled receptor activity"/>
    <property type="evidence" value="ECO:0007669"/>
    <property type="project" value="UniProtKB-KW"/>
</dbReference>
<keyword evidence="7 8" id="KW-0807">Transducer</keyword>
<sequence length="374" mass="42566">MNNSTISSNSTFHSGNCEEIGAKSVPFKIAFIILYNLIGVIAIFGNSFLVYIIYKTPRMKSSFNYFTANMAVSDIIVQFCSIPRLVTDLVFDRVRTWLIADTMGVVLCKLMFFIQDICTAVSIECIVLIAIDRFLAVVTPTKMRLTSHGRHRVIVIVMTWVIAMLLHAPYLHFQTVATNRDGSMSCAIDWSPFPQHYHTKYMAILVTILIFIPLGVITILYGVIFTIVKRRKIPGHASSDKRQFRHYEKVKSNVLQLSIAVVSVFIISWAPNVVLWALLMTVWGWRVPCKMFPFRFFAFLMGMSNTATNPWIYFILSANYRQAIQKLLSCGKLYQHRLSSRRSKTWATRQTNSGAEADIGGQLQLEQQLMSTSL</sequence>
<evidence type="ECO:0000256" key="2">
    <source>
        <dbReference type="ARBA" id="ARBA00022692"/>
    </source>
</evidence>
<dbReference type="InterPro" id="IPR017452">
    <property type="entry name" value="GPCR_Rhodpsn_7TM"/>
</dbReference>
<keyword evidence="5 9" id="KW-0472">Membrane</keyword>
<protein>
    <recommendedName>
        <fullName evidence="10">G-protein coupled receptors family 1 profile domain-containing protein</fullName>
    </recommendedName>
</protein>
<dbReference type="Proteomes" id="UP000887567">
    <property type="component" value="Unplaced"/>
</dbReference>
<dbReference type="PANTHER" id="PTHR24243:SF208">
    <property type="entry name" value="PYROKININ-1 RECEPTOR"/>
    <property type="match status" value="1"/>
</dbReference>
<accession>A0A913XF82</accession>
<dbReference type="RefSeq" id="XP_020903502.1">
    <property type="nucleotide sequence ID" value="XM_021047843.2"/>
</dbReference>
<evidence type="ECO:0000256" key="9">
    <source>
        <dbReference type="SAM" id="Phobius"/>
    </source>
</evidence>
<name>A0A913XF82_EXADI</name>
<evidence type="ECO:0000256" key="3">
    <source>
        <dbReference type="ARBA" id="ARBA00022989"/>
    </source>
</evidence>
<dbReference type="EnsemblMetazoa" id="XM_021047843.2">
    <property type="protein sequence ID" value="XP_020903502.1"/>
    <property type="gene ID" value="LOC110241923"/>
</dbReference>
<evidence type="ECO:0000313" key="11">
    <source>
        <dbReference type="EnsemblMetazoa" id="XP_020903502.1"/>
    </source>
</evidence>
<dbReference type="Pfam" id="PF00001">
    <property type="entry name" value="7tm_1"/>
    <property type="match status" value="1"/>
</dbReference>
<evidence type="ECO:0000259" key="10">
    <source>
        <dbReference type="PROSITE" id="PS50262"/>
    </source>
</evidence>
<reference evidence="11" key="1">
    <citation type="submission" date="2022-11" db="UniProtKB">
        <authorList>
            <consortium name="EnsemblMetazoa"/>
        </authorList>
    </citation>
    <scope>IDENTIFICATION</scope>
</reference>
<dbReference type="OrthoDB" id="6435638at2759"/>
<feature type="domain" description="G-protein coupled receptors family 1 profile" evidence="10">
    <location>
        <begin position="45"/>
        <end position="313"/>
    </location>
</feature>